<dbReference type="EMBL" id="JAGDFL010000013">
    <property type="protein sequence ID" value="KAG7401387.1"/>
    <property type="molecule type" value="Genomic_DNA"/>
</dbReference>
<gene>
    <name evidence="1" type="primary">IFIH1_1</name>
    <name evidence="1" type="ORF">PHYBOEH_001379</name>
</gene>
<proteinExistence type="predicted"/>
<keyword evidence="1" id="KW-0067">ATP-binding</keyword>
<evidence type="ECO:0000313" key="2">
    <source>
        <dbReference type="Proteomes" id="UP000693981"/>
    </source>
</evidence>
<keyword evidence="1" id="KW-0347">Helicase</keyword>
<keyword evidence="2" id="KW-1185">Reference proteome</keyword>
<comment type="caution">
    <text evidence="1">The sequence shown here is derived from an EMBL/GenBank/DDBJ whole genome shotgun (WGS) entry which is preliminary data.</text>
</comment>
<dbReference type="GO" id="GO:0004386">
    <property type="term" value="F:helicase activity"/>
    <property type="evidence" value="ECO:0007669"/>
    <property type="project" value="UniProtKB-KW"/>
</dbReference>
<dbReference type="AlphaFoldDB" id="A0A8T1X5L8"/>
<dbReference type="OrthoDB" id="97541at2759"/>
<accession>A0A8T1X5L8</accession>
<dbReference type="Proteomes" id="UP000693981">
    <property type="component" value="Unassembled WGS sequence"/>
</dbReference>
<organism evidence="1 2">
    <name type="scientific">Phytophthora boehmeriae</name>
    <dbReference type="NCBI Taxonomy" id="109152"/>
    <lineage>
        <taxon>Eukaryota</taxon>
        <taxon>Sar</taxon>
        <taxon>Stramenopiles</taxon>
        <taxon>Oomycota</taxon>
        <taxon>Peronosporomycetes</taxon>
        <taxon>Peronosporales</taxon>
        <taxon>Peronosporaceae</taxon>
        <taxon>Phytophthora</taxon>
    </lineage>
</organism>
<sequence>MGRCDGEVAWGVACKRCNAFVARHSQLAFLLENATAVHLTLIKSLLVDEQLKEKLQTQLQDTGERWRVYSREHIQPKLQFTKVRTTNAYKRDRLPFELCCVNCQAKVGSEGFLDELAESVLLLDSRSCACVLDKQTPYGGLTGRKWGVILPQLLQLQLPHRIQKLQDLIEGDGVIEIQEEPEPVEPVVLPTIASIRSHFNPTGRMSRLRRYQVELTLSALLENTIVYLPTGNGHLHFAQLNTC</sequence>
<keyword evidence="1" id="KW-0547">Nucleotide-binding</keyword>
<evidence type="ECO:0000313" key="1">
    <source>
        <dbReference type="EMBL" id="KAG7401387.1"/>
    </source>
</evidence>
<name>A0A8T1X5L8_9STRA</name>
<protein>
    <submittedName>
        <fullName evidence="1">Interferon-induced helicase C domain-containing protein 1</fullName>
    </submittedName>
</protein>
<keyword evidence="1" id="KW-0378">Hydrolase</keyword>
<reference evidence="1" key="1">
    <citation type="submission" date="2021-02" db="EMBL/GenBank/DDBJ databases">
        <authorList>
            <person name="Palmer J.M."/>
        </authorList>
    </citation>
    <scope>NUCLEOTIDE SEQUENCE</scope>
    <source>
        <strain evidence="1">SCRP23</strain>
    </source>
</reference>